<accession>A0A6J4PJ53</accession>
<reference evidence="2" key="1">
    <citation type="submission" date="2020-02" db="EMBL/GenBank/DDBJ databases">
        <authorList>
            <person name="Meier V. D."/>
        </authorList>
    </citation>
    <scope>NUCLEOTIDE SEQUENCE</scope>
    <source>
        <strain evidence="2">AVDCRST_MAG55</strain>
    </source>
</reference>
<dbReference type="GO" id="GO:0004340">
    <property type="term" value="F:glucokinase activity"/>
    <property type="evidence" value="ECO:0007669"/>
    <property type="project" value="UniProtKB-EC"/>
</dbReference>
<dbReference type="EC" id="2.7.1.2" evidence="2"/>
<feature type="compositionally biased region" description="Basic residues" evidence="1">
    <location>
        <begin position="35"/>
        <end position="49"/>
    </location>
</feature>
<feature type="region of interest" description="Disordered" evidence="1">
    <location>
        <begin position="1"/>
        <end position="317"/>
    </location>
</feature>
<feature type="compositionally biased region" description="Basic residues" evidence="1">
    <location>
        <begin position="58"/>
        <end position="67"/>
    </location>
</feature>
<keyword evidence="2" id="KW-0418">Kinase</keyword>
<feature type="compositionally biased region" description="Basic and acidic residues" evidence="1">
    <location>
        <begin position="221"/>
        <end position="234"/>
    </location>
</feature>
<feature type="compositionally biased region" description="Basic and acidic residues" evidence="1">
    <location>
        <begin position="8"/>
        <end position="28"/>
    </location>
</feature>
<proteinExistence type="predicted"/>
<name>A0A6J4PJ53_9ACTN</name>
<feature type="non-terminal residue" evidence="2">
    <location>
        <position position="317"/>
    </location>
</feature>
<feature type="compositionally biased region" description="Basic residues" evidence="1">
    <location>
        <begin position="298"/>
        <end position="307"/>
    </location>
</feature>
<protein>
    <submittedName>
        <fullName evidence="2">Glucokinase</fullName>
        <ecNumber evidence="2">2.7.1.2</ecNumber>
    </submittedName>
</protein>
<feature type="compositionally biased region" description="Basic residues" evidence="1">
    <location>
        <begin position="235"/>
        <end position="259"/>
    </location>
</feature>
<feature type="compositionally biased region" description="Basic residues" evidence="1">
    <location>
        <begin position="210"/>
        <end position="220"/>
    </location>
</feature>
<gene>
    <name evidence="2" type="ORF">AVDCRST_MAG55-1655</name>
</gene>
<feature type="compositionally biased region" description="Basic and acidic residues" evidence="1">
    <location>
        <begin position="261"/>
        <end position="273"/>
    </location>
</feature>
<dbReference type="EMBL" id="CADCUZ010000071">
    <property type="protein sequence ID" value="CAA9416048.1"/>
    <property type="molecule type" value="Genomic_DNA"/>
</dbReference>
<feature type="compositionally biased region" description="Basic and acidic residues" evidence="1">
    <location>
        <begin position="286"/>
        <end position="297"/>
    </location>
</feature>
<evidence type="ECO:0000256" key="1">
    <source>
        <dbReference type="SAM" id="MobiDB-lite"/>
    </source>
</evidence>
<evidence type="ECO:0000313" key="2">
    <source>
        <dbReference type="EMBL" id="CAA9416048.1"/>
    </source>
</evidence>
<sequence>ERRGCGRRGHEDRRGGRLACGRDPERGALPDGVLRRRVARDHRPRHPGGGRRLGGGRGVRRGARPRPHPGEQGDLLPQPARHRGHPAEGGARAQGGPPAHHRERQQRRSLGGVLLRGGEGNAAPGLRGPGHRYRRGDRLGRGAPARGAGSGRGTRARDDPGHGSPLRLRQPRMLGGLRLRHRHRPPRPQGRDRAPRLGARARSRPPTGSRRGRHRARPQRRRDSALRARRDGQVARHRARRFRKRLQPRGDRHRRRGHGRGGADPEGRPRGSDAARPVPVARPRRDRGSGPRDEIRCPRRRRPRYGRLLREVPAAPV</sequence>
<dbReference type="AlphaFoldDB" id="A0A6J4PJ53"/>
<keyword evidence="2" id="KW-0808">Transferase</keyword>
<feature type="non-terminal residue" evidence="2">
    <location>
        <position position="1"/>
    </location>
</feature>
<organism evidence="2">
    <name type="scientific">uncultured Rubrobacteraceae bacterium</name>
    <dbReference type="NCBI Taxonomy" id="349277"/>
    <lineage>
        <taxon>Bacteria</taxon>
        <taxon>Bacillati</taxon>
        <taxon>Actinomycetota</taxon>
        <taxon>Rubrobacteria</taxon>
        <taxon>Rubrobacterales</taxon>
        <taxon>Rubrobacteraceae</taxon>
        <taxon>environmental samples</taxon>
    </lineage>
</organism>